<protein>
    <submittedName>
        <fullName evidence="1">Uncharacterized protein</fullName>
    </submittedName>
</protein>
<dbReference type="Proteomes" id="UP000298471">
    <property type="component" value="Unassembled WGS sequence"/>
</dbReference>
<proteinExistence type="predicted"/>
<gene>
    <name evidence="1" type="ORF">E5K02_24950</name>
</gene>
<sequence length="78" mass="8374">MVTDTAHFSAGGEYGTFQLDAGFLIEEKRQLVGTINVGCGYNQWLFAPKNASVAQRSLSAKGFDKMTELLDALNATAS</sequence>
<keyword evidence="2" id="KW-1185">Reference proteome</keyword>
<comment type="caution">
    <text evidence="1">The sequence shown here is derived from an EMBL/GenBank/DDBJ whole genome shotgun (WGS) entry which is preliminary data.</text>
</comment>
<dbReference type="OrthoDB" id="9970958at2"/>
<accession>A0A4Z0PUS9</accession>
<dbReference type="AlphaFoldDB" id="A0A4Z0PUS9"/>
<dbReference type="EMBL" id="SRMB01000008">
    <property type="protein sequence ID" value="TGE21014.1"/>
    <property type="molecule type" value="Genomic_DNA"/>
</dbReference>
<evidence type="ECO:0000313" key="2">
    <source>
        <dbReference type="Proteomes" id="UP000298471"/>
    </source>
</evidence>
<evidence type="ECO:0000313" key="1">
    <source>
        <dbReference type="EMBL" id="TGE21014.1"/>
    </source>
</evidence>
<organism evidence="1 2">
    <name type="scientific">Hymenobacter metallicola</name>
    <dbReference type="NCBI Taxonomy" id="2563114"/>
    <lineage>
        <taxon>Bacteria</taxon>
        <taxon>Pseudomonadati</taxon>
        <taxon>Bacteroidota</taxon>
        <taxon>Cytophagia</taxon>
        <taxon>Cytophagales</taxon>
        <taxon>Hymenobacteraceae</taxon>
        <taxon>Hymenobacter</taxon>
    </lineage>
</organism>
<name>A0A4Z0PUS9_9BACT</name>
<reference evidence="1 2" key="1">
    <citation type="submission" date="2019-04" db="EMBL/GenBank/DDBJ databases">
        <authorList>
            <person name="Feng G."/>
            <person name="Zhang J."/>
            <person name="Zhu H."/>
        </authorList>
    </citation>
    <scope>NUCLEOTIDE SEQUENCE [LARGE SCALE GENOMIC DNA]</scope>
    <source>
        <strain evidence="1 2">9PBR-1</strain>
    </source>
</reference>